<comment type="caution">
    <text evidence="3">The sequence shown here is derived from an EMBL/GenBank/DDBJ whole genome shotgun (WGS) entry which is preliminary data.</text>
</comment>
<dbReference type="NCBIfam" id="TIGR02593">
    <property type="entry name" value="CRISPR_cas5"/>
    <property type="match status" value="1"/>
</dbReference>
<dbReference type="InterPro" id="IPR010147">
    <property type="entry name" value="CRISPR-assoc_prot_CasD"/>
</dbReference>
<feature type="region of interest" description="Disordered" evidence="2">
    <location>
        <begin position="208"/>
        <end position="228"/>
    </location>
</feature>
<evidence type="ECO:0000313" key="4">
    <source>
        <dbReference type="Proteomes" id="UP000315037"/>
    </source>
</evidence>
<dbReference type="GO" id="GO:0051607">
    <property type="term" value="P:defense response to virus"/>
    <property type="evidence" value="ECO:0007669"/>
    <property type="project" value="UniProtKB-KW"/>
</dbReference>
<organism evidence="3 4">
    <name type="scientific">Oecophyllibacter saccharovorans</name>
    <dbReference type="NCBI Taxonomy" id="2558360"/>
    <lineage>
        <taxon>Bacteria</taxon>
        <taxon>Pseudomonadati</taxon>
        <taxon>Pseudomonadota</taxon>
        <taxon>Alphaproteobacteria</taxon>
        <taxon>Acetobacterales</taxon>
        <taxon>Acetobacteraceae</taxon>
        <taxon>Oecophyllibacter</taxon>
    </lineage>
</organism>
<dbReference type="AlphaFoldDB" id="A0A506URM4"/>
<dbReference type="InterPro" id="IPR013422">
    <property type="entry name" value="CRISPR-assoc_prot_Cas5_N"/>
</dbReference>
<dbReference type="EMBL" id="SORZ01000001">
    <property type="protein sequence ID" value="TPW36001.1"/>
    <property type="molecule type" value="Genomic_DNA"/>
</dbReference>
<dbReference type="Pfam" id="PF09704">
    <property type="entry name" value="Cas_Cas5d"/>
    <property type="match status" value="1"/>
</dbReference>
<dbReference type="GO" id="GO:0043571">
    <property type="term" value="P:maintenance of CRISPR repeat elements"/>
    <property type="evidence" value="ECO:0007669"/>
    <property type="project" value="InterPro"/>
</dbReference>
<name>A0A506URM4_9PROT</name>
<proteinExistence type="predicted"/>
<sequence>MGEGCRHLAGACQRTQLMRFLALNLQAPLASFGGTAVDHYGITRPFPAASMLTGLLGNALGYQRSETEKLTELQERLIFGAFYRETCPEQIRDYQTVQLRGETSWTTDGTRAERKGASGDSTHIRYRDYLTDLDLYIVLTLMPAEKSPTLDNLVQALERPARPLSLGRKTCLPSEPLLLPPALRFQEAATPAEAALNLAGALPFRKREKEAEAKKRNRNTSPAIHLMRPALPAERGLTDTGAHPPAGLATITDERNWQGGFHGGSRQIVIEKLPVRTELSEKETTIGVSGEPT</sequence>
<accession>A0A506URM4</accession>
<protein>
    <submittedName>
        <fullName evidence="3">Type I-E CRISPR-associated protein Cas5/CasD</fullName>
    </submittedName>
</protein>
<dbReference type="GO" id="GO:0003723">
    <property type="term" value="F:RNA binding"/>
    <property type="evidence" value="ECO:0007669"/>
    <property type="project" value="InterPro"/>
</dbReference>
<evidence type="ECO:0000256" key="2">
    <source>
        <dbReference type="SAM" id="MobiDB-lite"/>
    </source>
</evidence>
<evidence type="ECO:0000256" key="1">
    <source>
        <dbReference type="ARBA" id="ARBA00023118"/>
    </source>
</evidence>
<keyword evidence="1" id="KW-0051">Antiviral defense</keyword>
<keyword evidence="4" id="KW-1185">Reference proteome</keyword>
<dbReference type="Gene3D" id="3.30.70.2660">
    <property type="match status" value="1"/>
</dbReference>
<evidence type="ECO:0000313" key="3">
    <source>
        <dbReference type="EMBL" id="TPW36001.1"/>
    </source>
</evidence>
<dbReference type="NCBIfam" id="TIGR01868">
    <property type="entry name" value="casD_Cas5e"/>
    <property type="match status" value="1"/>
</dbReference>
<reference evidence="3 4" key="1">
    <citation type="submission" date="2019-03" db="EMBL/GenBank/DDBJ databases">
        <title>The complete genome sequence of Neokomagataea sp. Jb2 NBRC113641.</title>
        <authorList>
            <person name="Chua K.-O."/>
            <person name="Chan K.-G."/>
            <person name="See-Too W.-S."/>
        </authorList>
    </citation>
    <scope>NUCLEOTIDE SEQUENCE [LARGE SCALE GENOMIC DNA]</scope>
    <source>
        <strain evidence="3 4">Jb2</strain>
    </source>
</reference>
<dbReference type="Proteomes" id="UP000315037">
    <property type="component" value="Unassembled WGS sequence"/>
</dbReference>
<dbReference type="InterPro" id="IPR021124">
    <property type="entry name" value="CRISPR-assoc_prot_Cas5"/>
</dbReference>
<gene>
    <name evidence="3" type="primary">cas5e</name>
    <name evidence="3" type="ORF">E3202_03590</name>
</gene>